<dbReference type="AlphaFoldDB" id="A0A844CB97"/>
<dbReference type="Proteomes" id="UP000440066">
    <property type="component" value="Unassembled WGS sequence"/>
</dbReference>
<reference evidence="4 5" key="1">
    <citation type="submission" date="2019-11" db="EMBL/GenBank/DDBJ databases">
        <title>Characterisation of Fundicoccus ignavus gen. nov. sp. nov., a novel genus of the family Aerococcaceae from bulk tank milk.</title>
        <authorList>
            <person name="Siebert A."/>
            <person name="Huptas C."/>
            <person name="Wenning M."/>
            <person name="Scherer S."/>
            <person name="Doll E.V."/>
        </authorList>
    </citation>
    <scope>NUCLEOTIDE SEQUENCE [LARGE SCALE GENOMIC DNA]</scope>
    <source>
        <strain evidence="4 5">DSM 109652</strain>
    </source>
</reference>
<keyword evidence="1" id="KW-0472">Membrane</keyword>
<proteinExistence type="predicted"/>
<dbReference type="InterPro" id="IPR045679">
    <property type="entry name" value="DUF6199"/>
</dbReference>
<evidence type="ECO:0000313" key="4">
    <source>
        <dbReference type="EMBL" id="MRJ46751.1"/>
    </source>
</evidence>
<evidence type="ECO:0000259" key="3">
    <source>
        <dbReference type="Pfam" id="PF19701"/>
    </source>
</evidence>
<evidence type="ECO:0000313" key="5">
    <source>
        <dbReference type="Proteomes" id="UP000440066"/>
    </source>
</evidence>
<feature type="signal peptide" evidence="2">
    <location>
        <begin position="1"/>
        <end position="26"/>
    </location>
</feature>
<dbReference type="PROSITE" id="PS51257">
    <property type="entry name" value="PROKAR_LIPOPROTEIN"/>
    <property type="match status" value="1"/>
</dbReference>
<dbReference type="EMBL" id="WJQT01000003">
    <property type="protein sequence ID" value="MRJ46751.1"/>
    <property type="molecule type" value="Genomic_DNA"/>
</dbReference>
<feature type="chain" id="PRO_5032420230" description="DUF6199 domain-containing protein" evidence="2">
    <location>
        <begin position="27"/>
        <end position="221"/>
    </location>
</feature>
<accession>A0A844CB97</accession>
<evidence type="ECO:0000256" key="2">
    <source>
        <dbReference type="SAM" id="SignalP"/>
    </source>
</evidence>
<keyword evidence="1" id="KW-1133">Transmembrane helix</keyword>
<name>A0A844CB97_9LACT</name>
<feature type="transmembrane region" description="Helical" evidence="1">
    <location>
        <begin position="194"/>
        <end position="217"/>
    </location>
</feature>
<protein>
    <recommendedName>
        <fullName evidence="3">DUF6199 domain-containing protein</fullName>
    </recommendedName>
</protein>
<keyword evidence="1" id="KW-0812">Transmembrane</keyword>
<dbReference type="Pfam" id="PF19701">
    <property type="entry name" value="DUF6199"/>
    <property type="match status" value="1"/>
</dbReference>
<evidence type="ECO:0000256" key="1">
    <source>
        <dbReference type="SAM" id="Phobius"/>
    </source>
</evidence>
<organism evidence="4 5">
    <name type="scientific">Fundicoccus ignavus</name>
    <dbReference type="NCBI Taxonomy" id="2664442"/>
    <lineage>
        <taxon>Bacteria</taxon>
        <taxon>Bacillati</taxon>
        <taxon>Bacillota</taxon>
        <taxon>Bacilli</taxon>
        <taxon>Lactobacillales</taxon>
        <taxon>Aerococcaceae</taxon>
        <taxon>Fundicoccus</taxon>
    </lineage>
</organism>
<sequence>MSKLFKLIFLLLSMTLVVVGCRTESAQEVATYDEAYDQQQRDRYRELNEYLYDEYEDNLKDMTRDPLYPEYERLNGMFSMGGERRWEIFKATVHLDNQIIQYGDQVIEYQETEDTVVLSQNPTELEDETFVRMVRLAQQQEGDDQEHNFRLSLAGGWLPLFTLIAGLIGWFKPRWVWYIEGGFRYKDAEPADNALLFIKIQAIIAFALTIFLVYLLFNRMA</sequence>
<keyword evidence="2" id="KW-0732">Signal</keyword>
<dbReference type="RefSeq" id="WP_153831837.1">
    <property type="nucleotide sequence ID" value="NZ_WJQT01000003.1"/>
</dbReference>
<comment type="caution">
    <text evidence="4">The sequence shown here is derived from an EMBL/GenBank/DDBJ whole genome shotgun (WGS) entry which is preliminary data.</text>
</comment>
<gene>
    <name evidence="4" type="ORF">GF867_04095</name>
</gene>
<feature type="transmembrane region" description="Helical" evidence="1">
    <location>
        <begin position="154"/>
        <end position="173"/>
    </location>
</feature>
<feature type="domain" description="DUF6199" evidence="3">
    <location>
        <begin position="160"/>
        <end position="215"/>
    </location>
</feature>